<gene>
    <name evidence="3" type="ORF">C1Y40_04608</name>
</gene>
<feature type="region of interest" description="Disordered" evidence="1">
    <location>
        <begin position="61"/>
        <end position="89"/>
    </location>
</feature>
<feature type="compositionally biased region" description="Polar residues" evidence="1">
    <location>
        <begin position="69"/>
        <end position="79"/>
    </location>
</feature>
<dbReference type="AlphaFoldDB" id="A0A2S8BEX8"/>
<feature type="transmembrane region" description="Helical" evidence="2">
    <location>
        <begin position="12"/>
        <end position="33"/>
    </location>
</feature>
<evidence type="ECO:0000313" key="3">
    <source>
        <dbReference type="EMBL" id="PQM45220.1"/>
    </source>
</evidence>
<evidence type="ECO:0000256" key="2">
    <source>
        <dbReference type="SAM" id="Phobius"/>
    </source>
</evidence>
<sequence length="130" mass="13542">MIRDGRRPLASQSVSAIALAICVLIGLIGYGLVRSELAGPVSPSAMLVSLNADDVDGADIDDDALPTTEKASSTVTQHRSLPRLRSSPLGHGFPPLASMSWDRADLAGSGACTNSPAGRELLTRFCIARV</sequence>
<keyword evidence="2" id="KW-0812">Transmembrane</keyword>
<dbReference type="EMBL" id="PPEA01000659">
    <property type="protein sequence ID" value="PQM45220.1"/>
    <property type="molecule type" value="Genomic_DNA"/>
</dbReference>
<dbReference type="Proteomes" id="UP000238296">
    <property type="component" value="Unassembled WGS sequence"/>
</dbReference>
<keyword evidence="2" id="KW-0472">Membrane</keyword>
<protein>
    <submittedName>
        <fullName evidence="3">Uncharacterized protein</fullName>
    </submittedName>
</protein>
<reference evidence="3 4" key="1">
    <citation type="journal article" date="2017" name="Int. J. Syst. Evol. Microbiol.">
        <title>Mycobacterium talmoniae sp. nov., a slowly growing mycobacterium isolated from human respiratory samples.</title>
        <authorList>
            <person name="Davidson R.M."/>
            <person name="DeGroote M.A."/>
            <person name="Marola J.L."/>
            <person name="Buss S."/>
            <person name="Jones V."/>
            <person name="McNeil M.R."/>
            <person name="Freifeld A.G."/>
            <person name="Elaine Epperson L."/>
            <person name="Hasan N.A."/>
            <person name="Jackson M."/>
            <person name="Iwen P.C."/>
            <person name="Salfinger M."/>
            <person name="Strong M."/>
        </authorList>
    </citation>
    <scope>NUCLEOTIDE SEQUENCE [LARGE SCALE GENOMIC DNA]</scope>
    <source>
        <strain evidence="3 4">ATCC BAA-2683</strain>
    </source>
</reference>
<accession>A0A2S8BEX8</accession>
<proteinExistence type="predicted"/>
<organism evidence="3 4">
    <name type="scientific">Mycobacterium talmoniae</name>
    <dbReference type="NCBI Taxonomy" id="1858794"/>
    <lineage>
        <taxon>Bacteria</taxon>
        <taxon>Bacillati</taxon>
        <taxon>Actinomycetota</taxon>
        <taxon>Actinomycetes</taxon>
        <taxon>Mycobacteriales</taxon>
        <taxon>Mycobacteriaceae</taxon>
        <taxon>Mycobacterium</taxon>
    </lineage>
</organism>
<name>A0A2S8BEX8_9MYCO</name>
<evidence type="ECO:0000256" key="1">
    <source>
        <dbReference type="SAM" id="MobiDB-lite"/>
    </source>
</evidence>
<comment type="caution">
    <text evidence="3">The sequence shown here is derived from an EMBL/GenBank/DDBJ whole genome shotgun (WGS) entry which is preliminary data.</text>
</comment>
<keyword evidence="2" id="KW-1133">Transmembrane helix</keyword>
<evidence type="ECO:0000313" key="4">
    <source>
        <dbReference type="Proteomes" id="UP000238296"/>
    </source>
</evidence>